<dbReference type="PANTHER" id="PTHR43229">
    <property type="entry name" value="NODULATION PROTEIN J"/>
    <property type="match status" value="1"/>
</dbReference>
<feature type="transmembrane region" description="Helical" evidence="6">
    <location>
        <begin position="47"/>
        <end position="69"/>
    </location>
</feature>
<dbReference type="Pfam" id="PF01061">
    <property type="entry name" value="ABC2_membrane"/>
    <property type="match status" value="1"/>
</dbReference>
<evidence type="ECO:0000256" key="3">
    <source>
        <dbReference type="ARBA" id="ARBA00022989"/>
    </source>
</evidence>
<name>A0ABS9TTD7_9PSEU</name>
<comment type="subcellular location">
    <subcellularLocation>
        <location evidence="6">Cell membrane</location>
        <topology evidence="6">Multi-pass membrane protein</topology>
    </subcellularLocation>
    <subcellularLocation>
        <location evidence="1">Membrane</location>
        <topology evidence="1">Multi-pass membrane protein</topology>
    </subcellularLocation>
</comment>
<keyword evidence="5" id="KW-0046">Antibiotic resistance</keyword>
<feature type="domain" description="ABC transmembrane type-2" evidence="7">
    <location>
        <begin position="45"/>
        <end position="270"/>
    </location>
</feature>
<dbReference type="EMBL" id="JAKXMK010000050">
    <property type="protein sequence ID" value="MCH6171822.1"/>
    <property type="molecule type" value="Genomic_DNA"/>
</dbReference>
<keyword evidence="9" id="KW-1185">Reference proteome</keyword>
<dbReference type="PROSITE" id="PS51012">
    <property type="entry name" value="ABC_TM2"/>
    <property type="match status" value="1"/>
</dbReference>
<dbReference type="InterPro" id="IPR000412">
    <property type="entry name" value="ABC_2_transport"/>
</dbReference>
<keyword evidence="6" id="KW-0813">Transport</keyword>
<gene>
    <name evidence="8" type="ORF">MMF94_39575</name>
</gene>
<keyword evidence="6" id="KW-1003">Cell membrane</keyword>
<dbReference type="RefSeq" id="WP_241042629.1">
    <property type="nucleotide sequence ID" value="NZ_BAAAJF010000012.1"/>
</dbReference>
<sequence length="273" mass="28565">MTTTPTITTAPATALSPAHGGVTNALSDASTLIGRNVRLARRNLDTLIVSIALPLLMMLLFVYVFGGAIETGTEYINYVVPGIVLLCTGYGAANTAMSVAADRASGMVDRLRSLPIRSSAMLTGHVTASVLRNAVSTTIVVLAAVAMGFRPTGSFTDWVLAAGLVLLYVLALSWVAAGIGLIAKSVESASVLGFVMLFLPYLSSAFVPTATMPWILRAVSENQPITPVIETVRGLLTGTPIGAQGWVALAWTVGILAVAATGSTWLYRRRNLT</sequence>
<dbReference type="InterPro" id="IPR051784">
    <property type="entry name" value="Nod_factor_ABC_transporter"/>
</dbReference>
<keyword evidence="3 6" id="KW-1133">Transmembrane helix</keyword>
<keyword evidence="2 6" id="KW-0812">Transmembrane</keyword>
<evidence type="ECO:0000256" key="5">
    <source>
        <dbReference type="ARBA" id="ARBA00023251"/>
    </source>
</evidence>
<evidence type="ECO:0000313" key="8">
    <source>
        <dbReference type="EMBL" id="MCH6171822.1"/>
    </source>
</evidence>
<reference evidence="8 9" key="1">
    <citation type="submission" date="2022-03" db="EMBL/GenBank/DDBJ databases">
        <title>Pseudonocardia alaer sp. nov., a novel actinomycete isolated from reed forest soil.</title>
        <authorList>
            <person name="Wang L."/>
        </authorList>
    </citation>
    <scope>NUCLEOTIDE SEQUENCE [LARGE SCALE GENOMIC DNA]</scope>
    <source>
        <strain evidence="8 9">Y-16303</strain>
    </source>
</reference>
<evidence type="ECO:0000256" key="4">
    <source>
        <dbReference type="ARBA" id="ARBA00023136"/>
    </source>
</evidence>
<keyword evidence="4 6" id="KW-0472">Membrane</keyword>
<dbReference type="PIRSF" id="PIRSF006648">
    <property type="entry name" value="DrrB"/>
    <property type="match status" value="1"/>
</dbReference>
<dbReference type="InterPro" id="IPR047817">
    <property type="entry name" value="ABC2_TM_bact-type"/>
</dbReference>
<evidence type="ECO:0000256" key="2">
    <source>
        <dbReference type="ARBA" id="ARBA00022692"/>
    </source>
</evidence>
<feature type="transmembrane region" description="Helical" evidence="6">
    <location>
        <begin position="194"/>
        <end position="216"/>
    </location>
</feature>
<dbReference type="PANTHER" id="PTHR43229:SF2">
    <property type="entry name" value="NODULATION PROTEIN J"/>
    <property type="match status" value="1"/>
</dbReference>
<protein>
    <recommendedName>
        <fullName evidence="6">Transport permease protein</fullName>
    </recommendedName>
</protein>
<feature type="transmembrane region" description="Helical" evidence="6">
    <location>
        <begin position="158"/>
        <end position="182"/>
    </location>
</feature>
<evidence type="ECO:0000313" key="9">
    <source>
        <dbReference type="Proteomes" id="UP001299970"/>
    </source>
</evidence>
<feature type="transmembrane region" description="Helical" evidence="6">
    <location>
        <begin position="122"/>
        <end position="146"/>
    </location>
</feature>
<comment type="similarity">
    <text evidence="6">Belongs to the ABC-2 integral membrane protein family.</text>
</comment>
<dbReference type="InterPro" id="IPR013525">
    <property type="entry name" value="ABC2_TM"/>
</dbReference>
<evidence type="ECO:0000256" key="6">
    <source>
        <dbReference type="RuleBase" id="RU361157"/>
    </source>
</evidence>
<evidence type="ECO:0000259" key="7">
    <source>
        <dbReference type="PROSITE" id="PS51012"/>
    </source>
</evidence>
<dbReference type="Proteomes" id="UP001299970">
    <property type="component" value="Unassembled WGS sequence"/>
</dbReference>
<proteinExistence type="inferred from homology"/>
<accession>A0ABS9TTD7</accession>
<comment type="caution">
    <text evidence="8">The sequence shown here is derived from an EMBL/GenBank/DDBJ whole genome shotgun (WGS) entry which is preliminary data.</text>
</comment>
<evidence type="ECO:0000256" key="1">
    <source>
        <dbReference type="ARBA" id="ARBA00004141"/>
    </source>
</evidence>
<feature type="transmembrane region" description="Helical" evidence="6">
    <location>
        <begin position="246"/>
        <end position="267"/>
    </location>
</feature>
<feature type="transmembrane region" description="Helical" evidence="6">
    <location>
        <begin position="75"/>
        <end position="101"/>
    </location>
</feature>
<organism evidence="8 9">
    <name type="scientific">Pseudonocardia alaniniphila</name>
    <dbReference type="NCBI Taxonomy" id="75291"/>
    <lineage>
        <taxon>Bacteria</taxon>
        <taxon>Bacillati</taxon>
        <taxon>Actinomycetota</taxon>
        <taxon>Actinomycetes</taxon>
        <taxon>Pseudonocardiales</taxon>
        <taxon>Pseudonocardiaceae</taxon>
        <taxon>Pseudonocardia</taxon>
    </lineage>
</organism>